<dbReference type="PANTHER" id="PTHR11803:SF42">
    <property type="entry name" value="MMF1"/>
    <property type="match status" value="1"/>
</dbReference>
<dbReference type="NCBIfam" id="TIGR00004">
    <property type="entry name" value="Rid family detoxifying hydrolase"/>
    <property type="match status" value="1"/>
</dbReference>
<dbReference type="FunFam" id="3.30.1330.40:FF:000001">
    <property type="entry name" value="L-PSP family endoribonuclease"/>
    <property type="match status" value="1"/>
</dbReference>
<keyword evidence="3" id="KW-1185">Reference proteome</keyword>
<evidence type="ECO:0000313" key="2">
    <source>
        <dbReference type="EMBL" id="KAF2398450.1"/>
    </source>
</evidence>
<dbReference type="Gene3D" id="3.30.1330.40">
    <property type="entry name" value="RutC-like"/>
    <property type="match status" value="1"/>
</dbReference>
<dbReference type="Pfam" id="PF01042">
    <property type="entry name" value="Ribonuc_L-PSP"/>
    <property type="match status" value="1"/>
</dbReference>
<protein>
    <submittedName>
        <fullName evidence="2">Endoribonuclease L-PSP</fullName>
    </submittedName>
</protein>
<dbReference type="PANTHER" id="PTHR11803">
    <property type="entry name" value="2-IMINOBUTANOATE/2-IMINOPROPANOATE DEAMINASE RIDA"/>
    <property type="match status" value="1"/>
</dbReference>
<gene>
    <name evidence="2" type="ORF">EJ06DRAFT_558283</name>
</gene>
<dbReference type="CDD" id="cd00448">
    <property type="entry name" value="YjgF_YER057c_UK114_family"/>
    <property type="match status" value="1"/>
</dbReference>
<comment type="similarity">
    <text evidence="1">Belongs to the RutC family.</text>
</comment>
<dbReference type="AlphaFoldDB" id="A0A6G1HR04"/>
<dbReference type="InterPro" id="IPR035959">
    <property type="entry name" value="RutC-like_sf"/>
</dbReference>
<proteinExistence type="inferred from homology"/>
<organism evidence="2 3">
    <name type="scientific">Trichodelitschia bisporula</name>
    <dbReference type="NCBI Taxonomy" id="703511"/>
    <lineage>
        <taxon>Eukaryota</taxon>
        <taxon>Fungi</taxon>
        <taxon>Dikarya</taxon>
        <taxon>Ascomycota</taxon>
        <taxon>Pezizomycotina</taxon>
        <taxon>Dothideomycetes</taxon>
        <taxon>Dothideomycetes incertae sedis</taxon>
        <taxon>Phaeotrichales</taxon>
        <taxon>Phaeotrichaceae</taxon>
        <taxon>Trichodelitschia</taxon>
    </lineage>
</organism>
<dbReference type="SUPFAM" id="SSF55298">
    <property type="entry name" value="YjgF-like"/>
    <property type="match status" value="1"/>
</dbReference>
<dbReference type="OrthoDB" id="309640at2759"/>
<name>A0A6G1HR04_9PEZI</name>
<dbReference type="InterPro" id="IPR006056">
    <property type="entry name" value="RidA"/>
</dbReference>
<dbReference type="GO" id="GO:0019239">
    <property type="term" value="F:deaminase activity"/>
    <property type="evidence" value="ECO:0007669"/>
    <property type="project" value="TreeGrafter"/>
</dbReference>
<dbReference type="InterPro" id="IPR006175">
    <property type="entry name" value="YjgF/YER057c/UK114"/>
</dbReference>
<dbReference type="Proteomes" id="UP000799640">
    <property type="component" value="Unassembled WGS sequence"/>
</dbReference>
<dbReference type="GO" id="GO:0005829">
    <property type="term" value="C:cytosol"/>
    <property type="evidence" value="ECO:0007669"/>
    <property type="project" value="TreeGrafter"/>
</dbReference>
<dbReference type="GO" id="GO:0005739">
    <property type="term" value="C:mitochondrion"/>
    <property type="evidence" value="ECO:0007669"/>
    <property type="project" value="UniProtKB-ARBA"/>
</dbReference>
<accession>A0A6G1HR04</accession>
<reference evidence="2" key="1">
    <citation type="journal article" date="2020" name="Stud. Mycol.">
        <title>101 Dothideomycetes genomes: a test case for predicting lifestyles and emergence of pathogens.</title>
        <authorList>
            <person name="Haridas S."/>
            <person name="Albert R."/>
            <person name="Binder M."/>
            <person name="Bloem J."/>
            <person name="Labutti K."/>
            <person name="Salamov A."/>
            <person name="Andreopoulos B."/>
            <person name="Baker S."/>
            <person name="Barry K."/>
            <person name="Bills G."/>
            <person name="Bluhm B."/>
            <person name="Cannon C."/>
            <person name="Castanera R."/>
            <person name="Culley D."/>
            <person name="Daum C."/>
            <person name="Ezra D."/>
            <person name="Gonzalez J."/>
            <person name="Henrissat B."/>
            <person name="Kuo A."/>
            <person name="Liang C."/>
            <person name="Lipzen A."/>
            <person name="Lutzoni F."/>
            <person name="Magnuson J."/>
            <person name="Mondo S."/>
            <person name="Nolan M."/>
            <person name="Ohm R."/>
            <person name="Pangilinan J."/>
            <person name="Park H.-J."/>
            <person name="Ramirez L."/>
            <person name="Alfaro M."/>
            <person name="Sun H."/>
            <person name="Tritt A."/>
            <person name="Yoshinaga Y."/>
            <person name="Zwiers L.-H."/>
            <person name="Turgeon B."/>
            <person name="Goodwin S."/>
            <person name="Spatafora J."/>
            <person name="Crous P."/>
            <person name="Grigoriev I."/>
        </authorList>
    </citation>
    <scope>NUCLEOTIDE SEQUENCE</scope>
    <source>
        <strain evidence="2">CBS 262.69</strain>
    </source>
</reference>
<evidence type="ECO:0000313" key="3">
    <source>
        <dbReference type="Proteomes" id="UP000799640"/>
    </source>
</evidence>
<evidence type="ECO:0000256" key="1">
    <source>
        <dbReference type="ARBA" id="ARBA00010552"/>
    </source>
</evidence>
<dbReference type="EMBL" id="ML996700">
    <property type="protein sequence ID" value="KAF2398450.1"/>
    <property type="molecule type" value="Genomic_DNA"/>
</dbReference>
<sequence>MPNTPFQIVHNNLIYCSGNIGLDPSTNALVTSSIGARTIQAIKNLSAILEAGGSSLEKIIKVNIYLTTMANFAAMNEAYKSVMPTPFPARTCVAVKELPMGTDVEIECVAYVNPITAKL</sequence>